<dbReference type="HOGENOM" id="CLU_2740466_0_0_1"/>
<dbReference type="Proteomes" id="UP000001194">
    <property type="component" value="Unassembled WGS sequence"/>
</dbReference>
<dbReference type="RefSeq" id="XP_001883935.1">
    <property type="nucleotide sequence ID" value="XM_001883900.1"/>
</dbReference>
<dbReference type="RefSeq" id="XP_001884070.1">
    <property type="nucleotide sequence ID" value="XM_001884035.1"/>
</dbReference>
<evidence type="ECO:0000313" key="3">
    <source>
        <dbReference type="Proteomes" id="UP000001194"/>
    </source>
</evidence>
<evidence type="ECO:0000313" key="2">
    <source>
        <dbReference type="EMBL" id="EDR05512.1"/>
    </source>
</evidence>
<dbReference type="EMBL" id="DS547113">
    <property type="protein sequence ID" value="EDR05377.1"/>
    <property type="molecule type" value="Genomic_DNA"/>
</dbReference>
<dbReference type="KEGG" id="lbc:LACBIDRAFT_303330"/>
<dbReference type="GeneID" id="6079659"/>
<accession>B0DJB9</accession>
<evidence type="ECO:0000313" key="1">
    <source>
        <dbReference type="EMBL" id="EDR05377.1"/>
    </source>
</evidence>
<dbReference type="GeneID" id="6079600"/>
<dbReference type="AlphaFoldDB" id="B0DJB9"/>
<dbReference type="InParanoid" id="B0DJB9"/>
<reference evidence="1 3" key="1">
    <citation type="journal article" date="2008" name="Nature">
        <title>The genome of Laccaria bicolor provides insights into mycorrhizal symbiosis.</title>
        <authorList>
            <person name="Martin F."/>
            <person name="Aerts A."/>
            <person name="Ahren D."/>
            <person name="Brun A."/>
            <person name="Danchin E.G.J."/>
            <person name="Duchaussoy F."/>
            <person name="Gibon J."/>
            <person name="Kohler A."/>
            <person name="Lindquist E."/>
            <person name="Pereda V."/>
            <person name="Salamov A."/>
            <person name="Shapiro H.J."/>
            <person name="Wuyts J."/>
            <person name="Blaudez D."/>
            <person name="Buee M."/>
            <person name="Brokstein P."/>
            <person name="Canbaeck B."/>
            <person name="Cohen D."/>
            <person name="Courty P.E."/>
            <person name="Coutinho P.M."/>
            <person name="Delaruelle C."/>
            <person name="Detter J.C."/>
            <person name="Deveau A."/>
            <person name="DiFazio S."/>
            <person name="Duplessis S."/>
            <person name="Fraissinet-Tachet L."/>
            <person name="Lucic E."/>
            <person name="Frey-Klett P."/>
            <person name="Fourrey C."/>
            <person name="Feussner I."/>
            <person name="Gay G."/>
            <person name="Grimwood J."/>
            <person name="Hoegger P.J."/>
            <person name="Jain P."/>
            <person name="Kilaru S."/>
            <person name="Labbe J."/>
            <person name="Lin Y.C."/>
            <person name="Legue V."/>
            <person name="Le Tacon F."/>
            <person name="Marmeisse R."/>
            <person name="Melayah D."/>
            <person name="Montanini B."/>
            <person name="Muratet M."/>
            <person name="Nehls U."/>
            <person name="Niculita-Hirzel H."/>
            <person name="Oudot-Le Secq M.P."/>
            <person name="Peter M."/>
            <person name="Quesneville H."/>
            <person name="Rajashekar B."/>
            <person name="Reich M."/>
            <person name="Rouhier N."/>
            <person name="Schmutz J."/>
            <person name="Yin T."/>
            <person name="Chalot M."/>
            <person name="Henrissat B."/>
            <person name="Kuees U."/>
            <person name="Lucas S."/>
            <person name="Van de Peer Y."/>
            <person name="Podila G.K."/>
            <person name="Polle A."/>
            <person name="Pukkila P.J."/>
            <person name="Richardson P.M."/>
            <person name="Rouze P."/>
            <person name="Sanders I.R."/>
            <person name="Stajich J.E."/>
            <person name="Tunlid A."/>
            <person name="Tuskan G."/>
            <person name="Grigoriev I.V."/>
        </authorList>
    </citation>
    <scope>NUCLEOTIDE SEQUENCE [LARGE SCALE GENOMIC DNA]</scope>
    <source>
        <strain evidence="3">S238N-H82 / ATCC MYA-4686</strain>
    </source>
</reference>
<organism evidence="3">
    <name type="scientific">Laccaria bicolor (strain S238N-H82 / ATCC MYA-4686)</name>
    <name type="common">Bicoloured deceiver</name>
    <name type="synonym">Laccaria laccata var. bicolor</name>
    <dbReference type="NCBI Taxonomy" id="486041"/>
    <lineage>
        <taxon>Eukaryota</taxon>
        <taxon>Fungi</taxon>
        <taxon>Dikarya</taxon>
        <taxon>Basidiomycota</taxon>
        <taxon>Agaricomycotina</taxon>
        <taxon>Agaricomycetes</taxon>
        <taxon>Agaricomycetidae</taxon>
        <taxon>Agaricales</taxon>
        <taxon>Agaricineae</taxon>
        <taxon>Hydnangiaceae</taxon>
        <taxon>Laccaria</taxon>
    </lineage>
</organism>
<name>B0DJB9_LACBS</name>
<dbReference type="EMBL" id="DS547113">
    <property type="protein sequence ID" value="EDR05512.1"/>
    <property type="molecule type" value="Genomic_DNA"/>
</dbReference>
<sequence length="71" mass="8120">MSAFVTQTQAAYTLPVNVSIIGYHWRTSQEHCFSDLYAPYHHPLGLDSRTPGIGARLRSLRRCAENDVWQE</sequence>
<gene>
    <name evidence="1" type="ORF">LACBIDRAFT_303330</name>
    <name evidence="2" type="ORF">LACBIDRAFT_303382</name>
</gene>
<proteinExistence type="predicted"/>
<protein>
    <submittedName>
        <fullName evidence="1">Predicted protein</fullName>
    </submittedName>
</protein>
<dbReference type="KEGG" id="lbc:LACBIDRAFT_303382"/>
<keyword evidence="3" id="KW-1185">Reference proteome</keyword>